<accession>A0A7H4MYI5</accession>
<evidence type="ECO:0000313" key="2">
    <source>
        <dbReference type="EMBL" id="STV70867.1"/>
    </source>
</evidence>
<feature type="signal peptide" evidence="1">
    <location>
        <begin position="1"/>
        <end position="23"/>
    </location>
</feature>
<feature type="chain" id="PRO_5029005363" evidence="1">
    <location>
        <begin position="24"/>
        <end position="136"/>
    </location>
</feature>
<sequence length="136" mass="14424">MNALRLMCYFALLMVLIPWRAQAADADDFVAANRSQQAQLLEQWAAAPEAPRLPLLRALKSETLQSDSGGHAFSKQGDSLLALGAVPAPVGPTKPVRLTNRLRNLAAGALATHLLVSDNVTEKGRGGENPAARSDA</sequence>
<name>A0A7H4MYI5_9ENTR</name>
<evidence type="ECO:0000313" key="3">
    <source>
        <dbReference type="Proteomes" id="UP000254863"/>
    </source>
</evidence>
<dbReference type="AlphaFoldDB" id="A0A7H4MYI5"/>
<proteinExistence type="predicted"/>
<protein>
    <submittedName>
        <fullName evidence="2">Urea ABC transporter</fullName>
    </submittedName>
</protein>
<organism evidence="2 3">
    <name type="scientific">Klebsiella michiganensis</name>
    <dbReference type="NCBI Taxonomy" id="1134687"/>
    <lineage>
        <taxon>Bacteria</taxon>
        <taxon>Pseudomonadati</taxon>
        <taxon>Pseudomonadota</taxon>
        <taxon>Gammaproteobacteria</taxon>
        <taxon>Enterobacterales</taxon>
        <taxon>Enterobacteriaceae</taxon>
        <taxon>Klebsiella/Raoultella group</taxon>
        <taxon>Klebsiella</taxon>
    </lineage>
</organism>
<dbReference type="EMBL" id="UGMS01000001">
    <property type="protein sequence ID" value="STV70867.1"/>
    <property type="molecule type" value="Genomic_DNA"/>
</dbReference>
<gene>
    <name evidence="2" type="ORF">NCTC11685_00048</name>
</gene>
<reference evidence="2 3" key="1">
    <citation type="submission" date="2018-06" db="EMBL/GenBank/DDBJ databases">
        <authorList>
            <consortium name="Pathogen Informatics"/>
            <person name="Doyle S."/>
        </authorList>
    </citation>
    <scope>NUCLEOTIDE SEQUENCE [LARGE SCALE GENOMIC DNA]</scope>
    <source>
        <strain evidence="2 3">NCTC11685</strain>
    </source>
</reference>
<evidence type="ECO:0000256" key="1">
    <source>
        <dbReference type="SAM" id="SignalP"/>
    </source>
</evidence>
<comment type="caution">
    <text evidence="2">The sequence shown here is derived from an EMBL/GenBank/DDBJ whole genome shotgun (WGS) entry which is preliminary data.</text>
</comment>
<keyword evidence="1" id="KW-0732">Signal</keyword>
<dbReference type="Proteomes" id="UP000254863">
    <property type="component" value="Unassembled WGS sequence"/>
</dbReference>